<evidence type="ECO:0000313" key="1">
    <source>
        <dbReference type="EMBL" id="CAD7577697.1"/>
    </source>
</evidence>
<sequence length="9" mass="1110">MDYELGRLN</sequence>
<name>A0A7R9JE72_TIMCA</name>
<organism evidence="1">
    <name type="scientific">Timema californicum</name>
    <name type="common">California timema</name>
    <name type="synonym">Walking stick</name>
    <dbReference type="NCBI Taxonomy" id="61474"/>
    <lineage>
        <taxon>Eukaryota</taxon>
        <taxon>Metazoa</taxon>
        <taxon>Ecdysozoa</taxon>
        <taxon>Arthropoda</taxon>
        <taxon>Hexapoda</taxon>
        <taxon>Insecta</taxon>
        <taxon>Pterygota</taxon>
        <taxon>Neoptera</taxon>
        <taxon>Polyneoptera</taxon>
        <taxon>Phasmatodea</taxon>
        <taxon>Timematodea</taxon>
        <taxon>Timematoidea</taxon>
        <taxon>Timematidae</taxon>
        <taxon>Timema</taxon>
    </lineage>
</organism>
<protein>
    <submittedName>
        <fullName evidence="1">(California timema) hypothetical protein</fullName>
    </submittedName>
</protein>
<reference evidence="1" key="1">
    <citation type="submission" date="2020-11" db="EMBL/GenBank/DDBJ databases">
        <authorList>
            <person name="Tran Van P."/>
        </authorList>
    </citation>
    <scope>NUCLEOTIDE SEQUENCE</scope>
</reference>
<accession>A0A7R9JE72</accession>
<dbReference type="EMBL" id="OE186023">
    <property type="protein sequence ID" value="CAD7577697.1"/>
    <property type="molecule type" value="Genomic_DNA"/>
</dbReference>
<proteinExistence type="predicted"/>
<gene>
    <name evidence="1" type="ORF">TCMB3V08_LOCUS10245</name>
</gene>